<reference evidence="1 2" key="1">
    <citation type="submission" date="2020-02" db="EMBL/GenBank/DDBJ databases">
        <authorList>
            <person name="Ferguson B K."/>
        </authorList>
    </citation>
    <scope>NUCLEOTIDE SEQUENCE [LARGE SCALE GENOMIC DNA]</scope>
</reference>
<dbReference type="EMBL" id="CADCXU010006728">
    <property type="protein sequence ID" value="CAA9998274.1"/>
    <property type="molecule type" value="Genomic_DNA"/>
</dbReference>
<gene>
    <name evidence="1" type="ORF">NTEN_LOCUS4557</name>
</gene>
<protein>
    <submittedName>
        <fullName evidence="1">Uncharacterized protein</fullName>
    </submittedName>
</protein>
<proteinExistence type="predicted"/>
<accession>A0A6H5G7T7</accession>
<evidence type="ECO:0000313" key="1">
    <source>
        <dbReference type="EMBL" id="CAA9998274.1"/>
    </source>
</evidence>
<organism evidence="1 2">
    <name type="scientific">Nesidiocoris tenuis</name>
    <dbReference type="NCBI Taxonomy" id="355587"/>
    <lineage>
        <taxon>Eukaryota</taxon>
        <taxon>Metazoa</taxon>
        <taxon>Ecdysozoa</taxon>
        <taxon>Arthropoda</taxon>
        <taxon>Hexapoda</taxon>
        <taxon>Insecta</taxon>
        <taxon>Pterygota</taxon>
        <taxon>Neoptera</taxon>
        <taxon>Paraneoptera</taxon>
        <taxon>Hemiptera</taxon>
        <taxon>Heteroptera</taxon>
        <taxon>Panheteroptera</taxon>
        <taxon>Cimicomorpha</taxon>
        <taxon>Miridae</taxon>
        <taxon>Dicyphina</taxon>
        <taxon>Nesidiocoris</taxon>
    </lineage>
</organism>
<name>A0A6H5G7T7_9HEMI</name>
<evidence type="ECO:0000313" key="2">
    <source>
        <dbReference type="Proteomes" id="UP000479000"/>
    </source>
</evidence>
<keyword evidence="2" id="KW-1185">Reference proteome</keyword>
<dbReference type="AlphaFoldDB" id="A0A6H5G7T7"/>
<dbReference type="Proteomes" id="UP000479000">
    <property type="component" value="Unassembled WGS sequence"/>
</dbReference>
<sequence length="389" mass="44874">MGGNYGPIKGLRTFPAEGRSVRKCGKRSDRSCTTRSAQMVMVHTNRSTGSLNTRSPSAKTISTFALTSARIGRRTTTQSFGFICGGSDGSLVNITKPSHSVIRYPLRWKIPLPVGRTTRREGIGRPDETTDNRPSSIFETMIRFVSMTRTRNKVHFFISTWACRGENISTNYWRPEIKNLARRLLFSGSIDKDEYSSIRYTADHPKKASHHCPLGPDSDTISFRTSETLIYVISGLPRLSIFPLMIRHCFAPNRRKPFGELRSIINWNASNSRSPSLDGLPRGLVPGFEYIIVITVAWTEMKRIFIPVTVLVALRNRGIIMEQLPSGVQFSTKDPYDFEFDDEFEFRFHCEFDFEFDDEFELLLHCEVDFEFYHKFRFLFHWEFDFEFD</sequence>